<dbReference type="AlphaFoldDB" id="A0A067FIC9"/>
<evidence type="ECO:0000313" key="3">
    <source>
        <dbReference type="EMBL" id="KDO62961.1"/>
    </source>
</evidence>
<dbReference type="InterPro" id="IPR046960">
    <property type="entry name" value="PPR_At4g14850-like_plant"/>
</dbReference>
<feature type="repeat" description="PPR" evidence="2">
    <location>
        <begin position="236"/>
        <end position="266"/>
    </location>
</feature>
<dbReference type="Gene3D" id="1.25.40.10">
    <property type="entry name" value="Tetratricopeptide repeat domain"/>
    <property type="match status" value="3"/>
</dbReference>
<keyword evidence="1" id="KW-0677">Repeat</keyword>
<dbReference type="FunFam" id="1.25.40.10:FF:001093">
    <property type="entry name" value="Pentatricopeptide repeat-containing protein At2g34400"/>
    <property type="match status" value="1"/>
</dbReference>
<dbReference type="NCBIfam" id="TIGR00756">
    <property type="entry name" value="PPR"/>
    <property type="match status" value="5"/>
</dbReference>
<dbReference type="InterPro" id="IPR046848">
    <property type="entry name" value="E_motif"/>
</dbReference>
<feature type="repeat" description="PPR" evidence="2">
    <location>
        <begin position="65"/>
        <end position="99"/>
    </location>
</feature>
<dbReference type="PaxDb" id="2711-XP_006492694.1"/>
<evidence type="ECO:0000256" key="2">
    <source>
        <dbReference type="PROSITE-ProRule" id="PRU00708"/>
    </source>
</evidence>
<dbReference type="Pfam" id="PF13041">
    <property type="entry name" value="PPR_2"/>
    <property type="match status" value="3"/>
</dbReference>
<feature type="repeat" description="PPR" evidence="2">
    <location>
        <begin position="302"/>
        <end position="332"/>
    </location>
</feature>
<name>A0A067FIC9_CITSI</name>
<dbReference type="GO" id="GO:0003723">
    <property type="term" value="F:RNA binding"/>
    <property type="evidence" value="ECO:0007669"/>
    <property type="project" value="InterPro"/>
</dbReference>
<organism evidence="3 4">
    <name type="scientific">Citrus sinensis</name>
    <name type="common">Sweet orange</name>
    <name type="synonym">Citrus aurantium var. sinensis</name>
    <dbReference type="NCBI Taxonomy" id="2711"/>
    <lineage>
        <taxon>Eukaryota</taxon>
        <taxon>Viridiplantae</taxon>
        <taxon>Streptophyta</taxon>
        <taxon>Embryophyta</taxon>
        <taxon>Tracheophyta</taxon>
        <taxon>Spermatophyta</taxon>
        <taxon>Magnoliopsida</taxon>
        <taxon>eudicotyledons</taxon>
        <taxon>Gunneridae</taxon>
        <taxon>Pentapetalae</taxon>
        <taxon>rosids</taxon>
        <taxon>malvids</taxon>
        <taxon>Sapindales</taxon>
        <taxon>Rutaceae</taxon>
        <taxon>Aurantioideae</taxon>
        <taxon>Citrus</taxon>
    </lineage>
</organism>
<sequence>MISRHIETLIQLSKTVHHLHQLHTLFLKTSLDHNTCIISRFILTSLSISLHFTRSLFNNLPVTPPLFAYNTLIRAYAKTSCSIESIKLFDEMLKTGLRPDNFTYPFVVKACGRCLLIGIGGSVHSLIFKVGLDSDKYIGNTLLRMYAACKEIDVAKAVFEEMPVRDVVSWSSMIAGFVACDSPSDALKVFHRMKLANESPNSVTLVSLVSACTSLINVRAGESIHSYAVVNGLELDVALGTALVEMYSKCGHVEKAFKVFNLMREKNLQSWTIMISGLADNGRGNYAISLFAKMIQTGLKPDSISFSAILSACSHLGLVDEGKNYFDEMARVYNIKPTMEHYGCMVDMLGRAGLIEEAYHIIRNMPTEPNAVILRSFLGACRNHGQVLYLDDNLGKLLLKLEPELGANYVLAASVSSLSGNWDTAAELMVAINQKGLNKVPGCSWVKVNDGSAEEMSKETAA</sequence>
<dbReference type="EMBL" id="KK784915">
    <property type="protein sequence ID" value="KDO62961.1"/>
    <property type="molecule type" value="Genomic_DNA"/>
</dbReference>
<dbReference type="SMR" id="A0A067FIC9"/>
<feature type="repeat" description="PPR" evidence="2">
    <location>
        <begin position="166"/>
        <end position="200"/>
    </location>
</feature>
<dbReference type="GO" id="GO:0009451">
    <property type="term" value="P:RNA modification"/>
    <property type="evidence" value="ECO:0000318"/>
    <property type="project" value="GO_Central"/>
</dbReference>
<reference evidence="3 4" key="1">
    <citation type="submission" date="2014-04" db="EMBL/GenBank/DDBJ databases">
        <authorList>
            <consortium name="International Citrus Genome Consortium"/>
            <person name="Gmitter F."/>
            <person name="Chen C."/>
            <person name="Farmerie W."/>
            <person name="Harkins T."/>
            <person name="Desany B."/>
            <person name="Mohiuddin M."/>
            <person name="Kodira C."/>
            <person name="Borodovsky M."/>
            <person name="Lomsadze A."/>
            <person name="Burns P."/>
            <person name="Jenkins J."/>
            <person name="Prochnik S."/>
            <person name="Shu S."/>
            <person name="Chapman J."/>
            <person name="Pitluck S."/>
            <person name="Schmutz J."/>
            <person name="Rokhsar D."/>
        </authorList>
    </citation>
    <scope>NUCLEOTIDE SEQUENCE</scope>
</reference>
<dbReference type="Proteomes" id="UP000027120">
    <property type="component" value="Unassembled WGS sequence"/>
</dbReference>
<accession>A0A067FIC9</accession>
<dbReference type="PROSITE" id="PS51375">
    <property type="entry name" value="PPR"/>
    <property type="match status" value="5"/>
</dbReference>
<feature type="repeat" description="PPR" evidence="2">
    <location>
        <begin position="267"/>
        <end position="301"/>
    </location>
</feature>
<dbReference type="eggNOG" id="KOG4197">
    <property type="taxonomic scope" value="Eukaryota"/>
</dbReference>
<protein>
    <recommendedName>
        <fullName evidence="5">Pentacotripeptide-repeat region of PRORP domain-containing protein</fullName>
    </recommendedName>
</protein>
<evidence type="ECO:0000256" key="1">
    <source>
        <dbReference type="ARBA" id="ARBA00022737"/>
    </source>
</evidence>
<dbReference type="Pfam" id="PF01535">
    <property type="entry name" value="PPR"/>
    <property type="match status" value="1"/>
</dbReference>
<dbReference type="InterPro" id="IPR002885">
    <property type="entry name" value="PPR_rpt"/>
</dbReference>
<gene>
    <name evidence="3" type="ORF">CISIN_1g012504mg</name>
</gene>
<dbReference type="FunFam" id="1.25.40.10:FF:000427">
    <property type="entry name" value="Pentatricopeptide repeat-containing protein chloroplastic"/>
    <property type="match status" value="1"/>
</dbReference>
<evidence type="ECO:0000313" key="4">
    <source>
        <dbReference type="Proteomes" id="UP000027120"/>
    </source>
</evidence>
<evidence type="ECO:0008006" key="5">
    <source>
        <dbReference type="Google" id="ProtNLM"/>
    </source>
</evidence>
<dbReference type="InterPro" id="IPR011990">
    <property type="entry name" value="TPR-like_helical_dom_sf"/>
</dbReference>
<proteinExistence type="predicted"/>
<dbReference type="Pfam" id="PF20431">
    <property type="entry name" value="E_motif"/>
    <property type="match status" value="1"/>
</dbReference>
<dbReference type="PANTHER" id="PTHR47926">
    <property type="entry name" value="PENTATRICOPEPTIDE REPEAT-CONTAINING PROTEIN"/>
    <property type="match status" value="1"/>
</dbReference>
<keyword evidence="4" id="KW-1185">Reference proteome</keyword>